<name>A0A1M7L2Z3_9FLAO</name>
<dbReference type="AlphaFoldDB" id="A0A1M7L2Z3"/>
<proteinExistence type="predicted"/>
<evidence type="ECO:0000313" key="2">
    <source>
        <dbReference type="Proteomes" id="UP000184364"/>
    </source>
</evidence>
<dbReference type="EMBL" id="FRAV01000080">
    <property type="protein sequence ID" value="SHM71686.1"/>
    <property type="molecule type" value="Genomic_DNA"/>
</dbReference>
<organism evidence="1 2">
    <name type="scientific">Chryseobacterium polytrichastri</name>
    <dbReference type="NCBI Taxonomy" id="1302687"/>
    <lineage>
        <taxon>Bacteria</taxon>
        <taxon>Pseudomonadati</taxon>
        <taxon>Bacteroidota</taxon>
        <taxon>Flavobacteriia</taxon>
        <taxon>Flavobacteriales</taxon>
        <taxon>Weeksellaceae</taxon>
        <taxon>Chryseobacterium group</taxon>
        <taxon>Chryseobacterium</taxon>
    </lineage>
</organism>
<dbReference type="RefSeq" id="WP_073298042.1">
    <property type="nucleotide sequence ID" value="NZ_FRAV01000080.1"/>
</dbReference>
<protein>
    <recommendedName>
        <fullName evidence="3">Helix-turn-helix domain-containing protein</fullName>
    </recommendedName>
</protein>
<evidence type="ECO:0008006" key="3">
    <source>
        <dbReference type="Google" id="ProtNLM"/>
    </source>
</evidence>
<dbReference type="OrthoDB" id="677437at2"/>
<keyword evidence="2" id="KW-1185">Reference proteome</keyword>
<dbReference type="STRING" id="1302687.SAMN05444267_10802"/>
<accession>A0A1M7L2Z3</accession>
<reference evidence="2" key="1">
    <citation type="submission" date="2016-11" db="EMBL/GenBank/DDBJ databases">
        <authorList>
            <person name="Varghese N."/>
            <person name="Submissions S."/>
        </authorList>
    </citation>
    <scope>NUCLEOTIDE SEQUENCE [LARGE SCALE GENOMIC DNA]</scope>
    <source>
        <strain evidence="2">DSM 26899</strain>
    </source>
</reference>
<evidence type="ECO:0000313" key="1">
    <source>
        <dbReference type="EMBL" id="SHM71686.1"/>
    </source>
</evidence>
<gene>
    <name evidence="1" type="ORF">SAMN05444267_10802</name>
</gene>
<sequence length="131" mass="15663">MGRRRNFEITEDLSELENYKLKVKDYRSSQLLKSLLLLKQEERTLVEISLSLDSHFTTLEHWIKSYQTKGIEKFLGGINRSKPLKLITPSIHQEIEDRLKSSRNPFSGYVEVQQWLLKEHGVEIEYQWLWK</sequence>
<dbReference type="Proteomes" id="UP000184364">
    <property type="component" value="Unassembled WGS sequence"/>
</dbReference>